<dbReference type="RefSeq" id="WP_324267627.1">
    <property type="nucleotide sequence ID" value="NZ_JAWLNX010000016.1"/>
</dbReference>
<evidence type="ECO:0000313" key="1">
    <source>
        <dbReference type="EMBL" id="MEB3370144.1"/>
    </source>
</evidence>
<organism evidence="1 2">
    <name type="scientific">Saccharopolyspora mangrovi</name>
    <dbReference type="NCBI Taxonomy" id="3082379"/>
    <lineage>
        <taxon>Bacteria</taxon>
        <taxon>Bacillati</taxon>
        <taxon>Actinomycetota</taxon>
        <taxon>Actinomycetes</taxon>
        <taxon>Pseudonocardiales</taxon>
        <taxon>Pseudonocardiaceae</taxon>
        <taxon>Saccharopolyspora</taxon>
    </lineage>
</organism>
<gene>
    <name evidence="1" type="ORF">R4I43_22310</name>
</gene>
<comment type="caution">
    <text evidence="1">The sequence shown here is derived from an EMBL/GenBank/DDBJ whole genome shotgun (WGS) entry which is preliminary data.</text>
</comment>
<keyword evidence="2" id="KW-1185">Reference proteome</keyword>
<dbReference type="Proteomes" id="UP001327093">
    <property type="component" value="Unassembled WGS sequence"/>
</dbReference>
<protein>
    <submittedName>
        <fullName evidence="1">Uncharacterized protein</fullName>
    </submittedName>
</protein>
<reference evidence="1 2" key="1">
    <citation type="submission" date="2023-10" db="EMBL/GenBank/DDBJ databases">
        <title>Saccharopolyspora sp. nov., isolated from mangrove soil.</title>
        <authorList>
            <person name="Lu Y."/>
            <person name="Liu W."/>
        </authorList>
    </citation>
    <scope>NUCLEOTIDE SEQUENCE [LARGE SCALE GENOMIC DNA]</scope>
    <source>
        <strain evidence="1 2">S2-29</strain>
    </source>
</reference>
<name>A0ABU6AF37_9PSEU</name>
<dbReference type="EMBL" id="JAWLNX010000016">
    <property type="protein sequence ID" value="MEB3370144.1"/>
    <property type="molecule type" value="Genomic_DNA"/>
</dbReference>
<proteinExistence type="predicted"/>
<accession>A0ABU6AF37</accession>
<sequence length="57" mass="5920">MGLVDTAASRASVLPVASMHRGRTVHHTAGNVEQPLIMVDGMSCAVDLNTGAGTTQW</sequence>
<evidence type="ECO:0000313" key="2">
    <source>
        <dbReference type="Proteomes" id="UP001327093"/>
    </source>
</evidence>